<dbReference type="Pfam" id="PF01568">
    <property type="entry name" value="Molydop_binding"/>
    <property type="match status" value="1"/>
</dbReference>
<dbReference type="Pfam" id="PF00384">
    <property type="entry name" value="Molybdopterin"/>
    <property type="match status" value="1"/>
</dbReference>
<dbReference type="PANTHER" id="PTHR43742:SF3">
    <property type="entry name" value="DIMETHYL SULFOXIDE REDUCTASE DMSA"/>
    <property type="match status" value="1"/>
</dbReference>
<evidence type="ECO:0000313" key="12">
    <source>
        <dbReference type="Proteomes" id="UP000436482"/>
    </source>
</evidence>
<keyword evidence="4" id="KW-0479">Metal-binding</keyword>
<dbReference type="InterPro" id="IPR006657">
    <property type="entry name" value="MoPterin_dinucl-bd_dom"/>
</dbReference>
<dbReference type="GO" id="GO:0009055">
    <property type="term" value="F:electron transfer activity"/>
    <property type="evidence" value="ECO:0007669"/>
    <property type="project" value="TreeGrafter"/>
</dbReference>
<dbReference type="PROSITE" id="PS51318">
    <property type="entry name" value="TAT"/>
    <property type="match status" value="1"/>
</dbReference>
<evidence type="ECO:0000256" key="2">
    <source>
        <dbReference type="ARBA" id="ARBA00010312"/>
    </source>
</evidence>
<reference evidence="12 13" key="1">
    <citation type="submission" date="2019-12" db="EMBL/GenBank/DDBJ databases">
        <title>Enteriobacteria Tanzani isolates_8377-8380.</title>
        <authorList>
            <person name="Subbiah M."/>
            <person name="Call D."/>
        </authorList>
    </citation>
    <scope>NUCLEOTIDE SEQUENCE [LARGE SCALE GENOMIC DNA]</scope>
    <source>
        <strain evidence="11 13">8378wH8</strain>
        <strain evidence="10 12">8379wE6</strain>
    </source>
</reference>
<feature type="region of interest" description="Disordered" evidence="7">
    <location>
        <begin position="80"/>
        <end position="102"/>
    </location>
</feature>
<dbReference type="InterPro" id="IPR050612">
    <property type="entry name" value="Prok_Mopterin_Oxidored"/>
</dbReference>
<keyword evidence="5" id="KW-0732">Signal</keyword>
<comment type="caution">
    <text evidence="10">The sequence shown here is derived from an EMBL/GenBank/DDBJ whole genome shotgun (WGS) entry which is preliminary data.</text>
</comment>
<evidence type="ECO:0000313" key="10">
    <source>
        <dbReference type="EMBL" id="MWR88831.1"/>
    </source>
</evidence>
<evidence type="ECO:0000313" key="13">
    <source>
        <dbReference type="Proteomes" id="UP000462410"/>
    </source>
</evidence>
<gene>
    <name evidence="11" type="ORF">GP965_09970</name>
    <name evidence="10" type="ORF">GP979_11035</name>
</gene>
<keyword evidence="6" id="KW-0560">Oxidoreductase</keyword>
<keyword evidence="3" id="KW-0500">Molybdenum</keyword>
<evidence type="ECO:0000259" key="8">
    <source>
        <dbReference type="Pfam" id="PF00384"/>
    </source>
</evidence>
<dbReference type="SUPFAM" id="SSF53706">
    <property type="entry name" value="Formate dehydrogenase/DMSO reductase, domains 1-3"/>
    <property type="match status" value="1"/>
</dbReference>
<feature type="domain" description="Molybdopterin oxidoreductase" evidence="8">
    <location>
        <begin position="113"/>
        <end position="569"/>
    </location>
</feature>
<dbReference type="AlphaFoldDB" id="A0A6N8NIC3"/>
<dbReference type="Proteomes" id="UP000462410">
    <property type="component" value="Unassembled WGS sequence"/>
</dbReference>
<organism evidence="10 12">
    <name type="scientific">Escherichia coli</name>
    <dbReference type="NCBI Taxonomy" id="562"/>
    <lineage>
        <taxon>Bacteria</taxon>
        <taxon>Pseudomonadati</taxon>
        <taxon>Pseudomonadota</taxon>
        <taxon>Gammaproteobacteria</taxon>
        <taxon>Enterobacterales</taxon>
        <taxon>Enterobacteriaceae</taxon>
        <taxon>Escherichia</taxon>
    </lineage>
</organism>
<dbReference type="PANTHER" id="PTHR43742">
    <property type="entry name" value="TRIMETHYLAMINE-N-OXIDE REDUCTASE"/>
    <property type="match status" value="1"/>
</dbReference>
<evidence type="ECO:0000256" key="6">
    <source>
        <dbReference type="ARBA" id="ARBA00023002"/>
    </source>
</evidence>
<dbReference type="Gene3D" id="2.40.40.20">
    <property type="match status" value="1"/>
</dbReference>
<dbReference type="Gene3D" id="3.40.228.10">
    <property type="entry name" value="Dimethylsulfoxide Reductase, domain 2"/>
    <property type="match status" value="1"/>
</dbReference>
<dbReference type="Proteomes" id="UP000436482">
    <property type="component" value="Unassembled WGS sequence"/>
</dbReference>
<dbReference type="RefSeq" id="WP_160448944.1">
    <property type="nucleotide sequence ID" value="NZ_WTQE01000040.1"/>
</dbReference>
<dbReference type="InterPro" id="IPR009010">
    <property type="entry name" value="Asp_de-COase-like_dom_sf"/>
</dbReference>
<comment type="similarity">
    <text evidence="2">Belongs to the prokaryotic molybdopterin-containing oxidoreductase family.</text>
</comment>
<accession>A0A6N8NIC3</accession>
<evidence type="ECO:0000256" key="3">
    <source>
        <dbReference type="ARBA" id="ARBA00022505"/>
    </source>
</evidence>
<comment type="cofactor">
    <cofactor evidence="1">
        <name>Mo-bis(molybdopterin guanine dinucleotide)</name>
        <dbReference type="ChEBI" id="CHEBI:60539"/>
    </cofactor>
</comment>
<evidence type="ECO:0000256" key="5">
    <source>
        <dbReference type="ARBA" id="ARBA00022729"/>
    </source>
</evidence>
<evidence type="ECO:0000256" key="1">
    <source>
        <dbReference type="ARBA" id="ARBA00001942"/>
    </source>
</evidence>
<dbReference type="PROSITE" id="PS00932">
    <property type="entry name" value="MOLYBDOPTERIN_PROK_3"/>
    <property type="match status" value="1"/>
</dbReference>
<evidence type="ECO:0000313" key="11">
    <source>
        <dbReference type="EMBL" id="MWT21255.1"/>
    </source>
</evidence>
<evidence type="ECO:0000259" key="9">
    <source>
        <dbReference type="Pfam" id="PF01568"/>
    </source>
</evidence>
<evidence type="ECO:0000256" key="4">
    <source>
        <dbReference type="ARBA" id="ARBA00022723"/>
    </source>
</evidence>
<evidence type="ECO:0000256" key="7">
    <source>
        <dbReference type="SAM" id="MobiDB-lite"/>
    </source>
</evidence>
<dbReference type="SUPFAM" id="SSF50692">
    <property type="entry name" value="ADC-like"/>
    <property type="match status" value="1"/>
</dbReference>
<dbReference type="Gene3D" id="3.40.50.740">
    <property type="match status" value="2"/>
</dbReference>
<dbReference type="EMBL" id="WTRC01000113">
    <property type="protein sequence ID" value="MWT21255.1"/>
    <property type="molecule type" value="Genomic_DNA"/>
</dbReference>
<dbReference type="GO" id="GO:0043546">
    <property type="term" value="F:molybdopterin cofactor binding"/>
    <property type="evidence" value="ECO:0007669"/>
    <property type="project" value="InterPro"/>
</dbReference>
<dbReference type="InterPro" id="IPR006655">
    <property type="entry name" value="Mopterin_OxRdtase_prok_CS"/>
</dbReference>
<feature type="compositionally biased region" description="Basic and acidic residues" evidence="7">
    <location>
        <begin position="80"/>
        <end position="89"/>
    </location>
</feature>
<dbReference type="GO" id="GO:0016491">
    <property type="term" value="F:oxidoreductase activity"/>
    <property type="evidence" value="ECO:0007669"/>
    <property type="project" value="UniProtKB-KW"/>
</dbReference>
<name>A0A6N8NIC3_ECOLX</name>
<dbReference type="GO" id="GO:0009061">
    <property type="term" value="P:anaerobic respiration"/>
    <property type="evidence" value="ECO:0007669"/>
    <property type="project" value="TreeGrafter"/>
</dbReference>
<dbReference type="EMBL" id="WTQQ01000124">
    <property type="protein sequence ID" value="MWR88831.1"/>
    <property type="molecule type" value="Genomic_DNA"/>
</dbReference>
<protein>
    <submittedName>
        <fullName evidence="10">Molybdopterin-dependent oxidoreductase</fullName>
    </submittedName>
</protein>
<feature type="domain" description="Molybdopterin dinucleotide-binding" evidence="9">
    <location>
        <begin position="723"/>
        <end position="817"/>
    </location>
</feature>
<sequence>MINNLLSGISRRAFIQISSAAAAIAALPMSRGLRAEPTAVQPATAVADKTGVWKPAACWHNCGGRCLNKALVVDGVVERQKTDDTHSDTPDNPQQRGCLRGRSQRKQVFGADRIRYPMKRKNWAPGGGDKSLRGRDQWVRISWDEALDIVASETKRIKEKYGNESIWLTGSNGTHYLNVYANYGGYTSDWGTTSWGAWKDTPEYIGVHDGWVRFGTNDRLDLRKSQLIVLWGANPAWSSPGSPTYHYLQAKKAGARFICIDPSYHATCELLDADWVPVNPGTDHALALGIMYALLEEDDPQNNPLIDWDFLNRCCVGFDREHMPTGANPDDNFKDYLLGTFTHEPKNPEWASEICGVAPDTIRGLARQIGGTRRVALLTGWAPARIHNGEGWVHAFSTLGFMTGHMGRSGRMTGVCCHYTAGNGGTRLVNGGGTGLPNFPNPISSTINHNEINRALTEGKFRQRGKGEKQVDIQMMLHTFNATMQTRANITQGIAALREKVEFIVSPTYVLHTSAKYSDVVLPVTTEWEREGTILNPSNRDVLIVAVNIVKPLYEAKSDQWIAKEIGKRLGVDVDKIFPISEKQQFFNTLQGANVIDEDGKTKVPLLTITEQDLAAWGVKGKTQQGKISLNEFLTRGTYQVERTEGDNYGYIAYKDFVQDPEKNPRDTDSGKFEIYCEKLTRISREYGWNEVPPIPAYTAKPKGYEESFSDWKGKVKGEYPFQVYNPHYLRRSHSTLDNVPWLREAWPSPVYLNKSDATRLGIRHGETVLITSASGKTLRPAWLTETLKPGVVALPHGSWFELDEASGIDLAGADNAISEQVATGFGTSGWNTVLCDVKKWQGPALIPDVDRPQRIIFGEER</sequence>
<proteinExistence type="inferred from homology"/>
<dbReference type="GO" id="GO:0030288">
    <property type="term" value="C:outer membrane-bounded periplasmic space"/>
    <property type="evidence" value="ECO:0007669"/>
    <property type="project" value="TreeGrafter"/>
</dbReference>
<dbReference type="InterPro" id="IPR006311">
    <property type="entry name" value="TAT_signal"/>
</dbReference>
<dbReference type="InterPro" id="IPR006656">
    <property type="entry name" value="Mopterin_OxRdtase"/>
</dbReference>
<dbReference type="GO" id="GO:0030151">
    <property type="term" value="F:molybdenum ion binding"/>
    <property type="evidence" value="ECO:0007669"/>
    <property type="project" value="TreeGrafter"/>
</dbReference>